<dbReference type="VEuPathDB" id="CryptoDB:Vbra_15878"/>
<sequence>MAAAAGAGARDHEQGHETDSSPSRSPFGRPTPLLDEQLLVNKFGSLAGNIRDAAQKLASMSGSGHAVSDVESLSKEIEAMVEGNGGKMGETRHRGVQLNCGGQVIHLNTRTLRHPSLKNTFLSTLLLKFIDMLPKDESKIAYLEVAPAYFSWLAAEMLLIESGHQHTITLDAPEADDPSVSEYHTLSLHPESRLIGRLAARRRVHTTSSRGSSGSLLQEAQA</sequence>
<dbReference type="EMBL" id="CDMY01000472">
    <property type="protein sequence ID" value="CEM15851.1"/>
    <property type="molecule type" value="Genomic_DNA"/>
</dbReference>
<organism evidence="2 3">
    <name type="scientific">Vitrella brassicaformis (strain CCMP3155)</name>
    <dbReference type="NCBI Taxonomy" id="1169540"/>
    <lineage>
        <taxon>Eukaryota</taxon>
        <taxon>Sar</taxon>
        <taxon>Alveolata</taxon>
        <taxon>Colpodellida</taxon>
        <taxon>Vitrellaceae</taxon>
        <taxon>Vitrella</taxon>
    </lineage>
</organism>
<dbReference type="PhylomeDB" id="A0A0G4FNQ0"/>
<evidence type="ECO:0000313" key="2">
    <source>
        <dbReference type="EMBL" id="CEM15851.1"/>
    </source>
</evidence>
<dbReference type="Proteomes" id="UP000041254">
    <property type="component" value="Unassembled WGS sequence"/>
</dbReference>
<proteinExistence type="predicted"/>
<dbReference type="InParanoid" id="A0A0G4FNQ0"/>
<evidence type="ECO:0000256" key="1">
    <source>
        <dbReference type="SAM" id="MobiDB-lite"/>
    </source>
</evidence>
<gene>
    <name evidence="2" type="ORF">Vbra_15878</name>
</gene>
<feature type="region of interest" description="Disordered" evidence="1">
    <location>
        <begin position="1"/>
        <end position="32"/>
    </location>
</feature>
<reference evidence="2 3" key="1">
    <citation type="submission" date="2014-11" db="EMBL/GenBank/DDBJ databases">
        <authorList>
            <person name="Zhu J."/>
            <person name="Qi W."/>
            <person name="Song R."/>
        </authorList>
    </citation>
    <scope>NUCLEOTIDE SEQUENCE [LARGE SCALE GENOMIC DNA]</scope>
</reference>
<name>A0A0G4FNQ0_VITBC</name>
<protein>
    <submittedName>
        <fullName evidence="2">Uncharacterized protein</fullName>
    </submittedName>
</protein>
<dbReference type="AlphaFoldDB" id="A0A0G4FNQ0"/>
<keyword evidence="3" id="KW-1185">Reference proteome</keyword>
<accession>A0A0G4FNQ0</accession>
<evidence type="ECO:0000313" key="3">
    <source>
        <dbReference type="Proteomes" id="UP000041254"/>
    </source>
</evidence>
<feature type="compositionally biased region" description="Basic and acidic residues" evidence="1">
    <location>
        <begin position="9"/>
        <end position="19"/>
    </location>
</feature>